<evidence type="ECO:0000256" key="2">
    <source>
        <dbReference type="ARBA" id="ARBA00011245"/>
    </source>
</evidence>
<dbReference type="PANTHER" id="PTHR31623">
    <property type="entry name" value="F21J9.9"/>
    <property type="match status" value="1"/>
</dbReference>
<comment type="similarity">
    <text evidence="1">Belongs to the plant acyltransferase family.</text>
</comment>
<dbReference type="GO" id="GO:0009820">
    <property type="term" value="P:alkaloid metabolic process"/>
    <property type="evidence" value="ECO:0007669"/>
    <property type="project" value="UniProtKB-KW"/>
</dbReference>
<evidence type="ECO:0000256" key="3">
    <source>
        <dbReference type="ARBA" id="ARBA00022589"/>
    </source>
</evidence>
<evidence type="ECO:0000256" key="5">
    <source>
        <dbReference type="ARBA" id="ARBA00023315"/>
    </source>
</evidence>
<dbReference type="EMBL" id="OX459123">
    <property type="protein sequence ID" value="CAI9108479.1"/>
    <property type="molecule type" value="Genomic_DNA"/>
</dbReference>
<evidence type="ECO:0000313" key="7">
    <source>
        <dbReference type="Proteomes" id="UP001161247"/>
    </source>
</evidence>
<reference evidence="6" key="1">
    <citation type="submission" date="2023-03" db="EMBL/GenBank/DDBJ databases">
        <authorList>
            <person name="Julca I."/>
        </authorList>
    </citation>
    <scope>NUCLEOTIDE SEQUENCE</scope>
</reference>
<organism evidence="6 7">
    <name type="scientific">Oldenlandia corymbosa var. corymbosa</name>
    <dbReference type="NCBI Taxonomy" id="529605"/>
    <lineage>
        <taxon>Eukaryota</taxon>
        <taxon>Viridiplantae</taxon>
        <taxon>Streptophyta</taxon>
        <taxon>Embryophyta</taxon>
        <taxon>Tracheophyta</taxon>
        <taxon>Spermatophyta</taxon>
        <taxon>Magnoliopsida</taxon>
        <taxon>eudicotyledons</taxon>
        <taxon>Gunneridae</taxon>
        <taxon>Pentapetalae</taxon>
        <taxon>asterids</taxon>
        <taxon>lamiids</taxon>
        <taxon>Gentianales</taxon>
        <taxon>Rubiaceae</taxon>
        <taxon>Rubioideae</taxon>
        <taxon>Spermacoceae</taxon>
        <taxon>Hedyotis-Oldenlandia complex</taxon>
        <taxon>Oldenlandia</taxon>
    </lineage>
</organism>
<protein>
    <submittedName>
        <fullName evidence="6">OLC1v1008077C1</fullName>
    </submittedName>
</protein>
<keyword evidence="7" id="KW-1185">Reference proteome</keyword>
<name>A0AAV1DNK9_OLDCO</name>
<dbReference type="Proteomes" id="UP001161247">
    <property type="component" value="Chromosome 6"/>
</dbReference>
<dbReference type="Gene3D" id="3.30.559.10">
    <property type="entry name" value="Chloramphenicol acetyltransferase-like domain"/>
    <property type="match status" value="2"/>
</dbReference>
<evidence type="ECO:0000256" key="1">
    <source>
        <dbReference type="ARBA" id="ARBA00009861"/>
    </source>
</evidence>
<dbReference type="Pfam" id="PF02458">
    <property type="entry name" value="Transferase"/>
    <property type="match status" value="1"/>
</dbReference>
<dbReference type="AlphaFoldDB" id="A0AAV1DNK9"/>
<evidence type="ECO:0000313" key="6">
    <source>
        <dbReference type="EMBL" id="CAI9108479.1"/>
    </source>
</evidence>
<gene>
    <name evidence="6" type="ORF">OLC1_LOCUS16563</name>
</gene>
<accession>A0AAV1DNK9</accession>
<keyword evidence="3" id="KW-0017">Alkaloid metabolism</keyword>
<evidence type="ECO:0000256" key="4">
    <source>
        <dbReference type="ARBA" id="ARBA00022679"/>
    </source>
</evidence>
<dbReference type="GO" id="GO:0016746">
    <property type="term" value="F:acyltransferase activity"/>
    <property type="evidence" value="ECO:0007669"/>
    <property type="project" value="UniProtKB-KW"/>
</dbReference>
<dbReference type="PANTHER" id="PTHR31623:SF110">
    <property type="entry name" value="VINORINE SYNTHASE-LIKE"/>
    <property type="match status" value="1"/>
</dbReference>
<proteinExistence type="inferred from homology"/>
<sequence length="428" mass="48036">MVFNVLITSKEMIKPSSPTPNHLKTFNLSFLDQIAPPIFIPLVFFYQANHHQFPDSQTLLKQSLSDVLTQFYPLAGRLSSDILTVNCDDSGALYVEAKAHADLLEIITKASMDDIKQFLPLGPNITTEMSSGEPNSSIILAVQINMFDSGGVAISVQMSHHIGDGASIVNFMNAWAATCRGDDDGKLNFSAMFDFHNVFPHKDLSKESFKPFAGAMSKQKIVTKRLVFDKEKLAKLEMELMSSQGGVKTINPTRVEVVTAFLWRQFVDIAKGKNSKKTVTTWHVVNLRLRVDPVLHNRSFGNVYIVSPIARPPVLADHDRLNLVDNLSKAMRKVDAEYMKKMKSGDEYLNYLKEVVGQLLKGEIELCPFTSWCRFPVYEVDYGWGKPIWACPCTMPYKNTVILMSTSSGEGIEAWVNILEEDEMKISH</sequence>
<dbReference type="InterPro" id="IPR023213">
    <property type="entry name" value="CAT-like_dom_sf"/>
</dbReference>
<keyword evidence="5" id="KW-0012">Acyltransferase</keyword>
<comment type="subunit">
    <text evidence="2">Monomer.</text>
</comment>
<keyword evidence="4" id="KW-0808">Transferase</keyword>